<dbReference type="PANTHER" id="PTHR20898">
    <property type="entry name" value="DAEDALUS ON 3-RELATED-RELATED"/>
    <property type="match status" value="1"/>
</dbReference>
<dbReference type="OrthoDB" id="7940892at2759"/>
<dbReference type="PANTHER" id="PTHR20898:SF0">
    <property type="entry name" value="DAEDALUS ON 3-RELATED"/>
    <property type="match status" value="1"/>
</dbReference>
<dbReference type="EMBL" id="CH479182">
    <property type="protein sequence ID" value="EDW34598.1"/>
    <property type="molecule type" value="Genomic_DNA"/>
</dbReference>
<dbReference type="HOGENOM" id="CLU_116900_1_1_1"/>
<name>B4GDT7_DROPE</name>
<dbReference type="Proteomes" id="UP000008744">
    <property type="component" value="Unassembled WGS sequence"/>
</dbReference>
<evidence type="ECO:0000313" key="2">
    <source>
        <dbReference type="Proteomes" id="UP000008744"/>
    </source>
</evidence>
<protein>
    <submittedName>
        <fullName evidence="1">GL21491</fullName>
    </submittedName>
</protein>
<gene>
    <name evidence="1" type="primary">Dper\GL21491</name>
    <name evidence="1" type="ORF">Dper_GL21491</name>
</gene>
<proteinExistence type="predicted"/>
<keyword evidence="2" id="KW-1185">Reference proteome</keyword>
<dbReference type="KEGG" id="dpe:6591954"/>
<dbReference type="SMART" id="SM00697">
    <property type="entry name" value="DM8"/>
    <property type="match status" value="1"/>
</dbReference>
<dbReference type="OMA" id="IYNMANE"/>
<dbReference type="AlphaFoldDB" id="B4GDT7"/>
<organism evidence="2">
    <name type="scientific">Drosophila persimilis</name>
    <name type="common">Fruit fly</name>
    <dbReference type="NCBI Taxonomy" id="7234"/>
    <lineage>
        <taxon>Eukaryota</taxon>
        <taxon>Metazoa</taxon>
        <taxon>Ecdysozoa</taxon>
        <taxon>Arthropoda</taxon>
        <taxon>Hexapoda</taxon>
        <taxon>Insecta</taxon>
        <taxon>Pterygota</taxon>
        <taxon>Neoptera</taxon>
        <taxon>Endopterygota</taxon>
        <taxon>Diptera</taxon>
        <taxon>Brachycera</taxon>
        <taxon>Muscomorpha</taxon>
        <taxon>Ephydroidea</taxon>
        <taxon>Drosophilidae</taxon>
        <taxon>Drosophila</taxon>
        <taxon>Sophophora</taxon>
    </lineage>
</organism>
<dbReference type="PhylomeDB" id="B4GDT7"/>
<accession>B4GDT7</accession>
<sequence>MNATVLTPANDITIRGRIFKKASGYKPWLYDVTFDACRYLRRPNQPFVAIIYGLFKQFTNINHTCPYVGSQIIKDFYLRPELMRLPVPTGDYLLAVQWYFDKRPQFETNVSYTFVEDLLKSK</sequence>
<reference evidence="1 2" key="1">
    <citation type="journal article" date="2007" name="Nature">
        <title>Evolution of genes and genomes on the Drosophila phylogeny.</title>
        <authorList>
            <consortium name="Drosophila 12 Genomes Consortium"/>
            <person name="Clark A.G."/>
            <person name="Eisen M.B."/>
            <person name="Smith D.R."/>
            <person name="Bergman C.M."/>
            <person name="Oliver B."/>
            <person name="Markow T.A."/>
            <person name="Kaufman T.C."/>
            <person name="Kellis M."/>
            <person name="Gelbart W."/>
            <person name="Iyer V.N."/>
            <person name="Pollard D.A."/>
            <person name="Sackton T.B."/>
            <person name="Larracuente A.M."/>
            <person name="Singh N.D."/>
            <person name="Abad J.P."/>
            <person name="Abt D.N."/>
            <person name="Adryan B."/>
            <person name="Aguade M."/>
            <person name="Akashi H."/>
            <person name="Anderson W.W."/>
            <person name="Aquadro C.F."/>
            <person name="Ardell D.H."/>
            <person name="Arguello R."/>
            <person name="Artieri C.G."/>
            <person name="Barbash D.A."/>
            <person name="Barker D."/>
            <person name="Barsanti P."/>
            <person name="Batterham P."/>
            <person name="Batzoglou S."/>
            <person name="Begun D."/>
            <person name="Bhutkar A."/>
            <person name="Blanco E."/>
            <person name="Bosak S.A."/>
            <person name="Bradley R.K."/>
            <person name="Brand A.D."/>
            <person name="Brent M.R."/>
            <person name="Brooks A.N."/>
            <person name="Brown R.H."/>
            <person name="Butlin R.K."/>
            <person name="Caggese C."/>
            <person name="Calvi B.R."/>
            <person name="Bernardo de Carvalho A."/>
            <person name="Caspi A."/>
            <person name="Castrezana S."/>
            <person name="Celniker S.E."/>
            <person name="Chang J.L."/>
            <person name="Chapple C."/>
            <person name="Chatterji S."/>
            <person name="Chinwalla A."/>
            <person name="Civetta A."/>
            <person name="Clifton S.W."/>
            <person name="Comeron J.M."/>
            <person name="Costello J.C."/>
            <person name="Coyne J.A."/>
            <person name="Daub J."/>
            <person name="David R.G."/>
            <person name="Delcher A.L."/>
            <person name="Delehaunty K."/>
            <person name="Do C.B."/>
            <person name="Ebling H."/>
            <person name="Edwards K."/>
            <person name="Eickbush T."/>
            <person name="Evans J.D."/>
            <person name="Filipski A."/>
            <person name="Findeiss S."/>
            <person name="Freyhult E."/>
            <person name="Fulton L."/>
            <person name="Fulton R."/>
            <person name="Garcia A.C."/>
            <person name="Gardiner A."/>
            <person name="Garfield D.A."/>
            <person name="Garvin B.E."/>
            <person name="Gibson G."/>
            <person name="Gilbert D."/>
            <person name="Gnerre S."/>
            <person name="Godfrey J."/>
            <person name="Good R."/>
            <person name="Gotea V."/>
            <person name="Gravely B."/>
            <person name="Greenberg A.J."/>
            <person name="Griffiths-Jones S."/>
            <person name="Gross S."/>
            <person name="Guigo R."/>
            <person name="Gustafson E.A."/>
            <person name="Haerty W."/>
            <person name="Hahn M.W."/>
            <person name="Halligan D.L."/>
            <person name="Halpern A.L."/>
            <person name="Halter G.M."/>
            <person name="Han M.V."/>
            <person name="Heger A."/>
            <person name="Hillier L."/>
            <person name="Hinrichs A.S."/>
            <person name="Holmes I."/>
            <person name="Hoskins R.A."/>
            <person name="Hubisz M.J."/>
            <person name="Hultmark D."/>
            <person name="Huntley M.A."/>
            <person name="Jaffe D.B."/>
            <person name="Jagadeeshan S."/>
            <person name="Jeck W.R."/>
            <person name="Johnson J."/>
            <person name="Jones C.D."/>
            <person name="Jordan W.C."/>
            <person name="Karpen G.H."/>
            <person name="Kataoka E."/>
            <person name="Keightley P.D."/>
            <person name="Kheradpour P."/>
            <person name="Kirkness E.F."/>
            <person name="Koerich L.B."/>
            <person name="Kristiansen K."/>
            <person name="Kudrna D."/>
            <person name="Kulathinal R.J."/>
            <person name="Kumar S."/>
            <person name="Kwok R."/>
            <person name="Lander E."/>
            <person name="Langley C.H."/>
            <person name="Lapoint R."/>
            <person name="Lazzaro B.P."/>
            <person name="Lee S.J."/>
            <person name="Levesque L."/>
            <person name="Li R."/>
            <person name="Lin C.F."/>
            <person name="Lin M.F."/>
            <person name="Lindblad-Toh K."/>
            <person name="Llopart A."/>
            <person name="Long M."/>
            <person name="Low L."/>
            <person name="Lozovsky E."/>
            <person name="Lu J."/>
            <person name="Luo M."/>
            <person name="Machado C.A."/>
            <person name="Makalowski W."/>
            <person name="Marzo M."/>
            <person name="Matsuda M."/>
            <person name="Matzkin L."/>
            <person name="McAllister B."/>
            <person name="McBride C.S."/>
            <person name="McKernan B."/>
            <person name="McKernan K."/>
            <person name="Mendez-Lago M."/>
            <person name="Minx P."/>
            <person name="Mollenhauer M.U."/>
            <person name="Montooth K."/>
            <person name="Mount S.M."/>
            <person name="Mu X."/>
            <person name="Myers E."/>
            <person name="Negre B."/>
            <person name="Newfeld S."/>
            <person name="Nielsen R."/>
            <person name="Noor M.A."/>
            <person name="O'Grady P."/>
            <person name="Pachter L."/>
            <person name="Papaceit M."/>
            <person name="Parisi M.J."/>
            <person name="Parisi M."/>
            <person name="Parts L."/>
            <person name="Pedersen J.S."/>
            <person name="Pesole G."/>
            <person name="Phillippy A.M."/>
            <person name="Ponting C.P."/>
            <person name="Pop M."/>
            <person name="Porcelli D."/>
            <person name="Powell J.R."/>
            <person name="Prohaska S."/>
            <person name="Pruitt K."/>
            <person name="Puig M."/>
            <person name="Quesneville H."/>
            <person name="Ram K.R."/>
            <person name="Rand D."/>
            <person name="Rasmussen M.D."/>
            <person name="Reed L.K."/>
            <person name="Reenan R."/>
            <person name="Reily A."/>
            <person name="Remington K.A."/>
            <person name="Rieger T.T."/>
            <person name="Ritchie M.G."/>
            <person name="Robin C."/>
            <person name="Rogers Y.H."/>
            <person name="Rohde C."/>
            <person name="Rozas J."/>
            <person name="Rubenfield M.J."/>
            <person name="Ruiz A."/>
            <person name="Russo S."/>
            <person name="Salzberg S.L."/>
            <person name="Sanchez-Gracia A."/>
            <person name="Saranga D.J."/>
            <person name="Sato H."/>
            <person name="Schaeffer S.W."/>
            <person name="Schatz M.C."/>
            <person name="Schlenke T."/>
            <person name="Schwartz R."/>
            <person name="Segarra C."/>
            <person name="Singh R.S."/>
            <person name="Sirot L."/>
            <person name="Sirota M."/>
            <person name="Sisneros N.B."/>
            <person name="Smith C.D."/>
            <person name="Smith T.F."/>
            <person name="Spieth J."/>
            <person name="Stage D.E."/>
            <person name="Stark A."/>
            <person name="Stephan W."/>
            <person name="Strausberg R.L."/>
            <person name="Strempel S."/>
            <person name="Sturgill D."/>
            <person name="Sutton G."/>
            <person name="Sutton G.G."/>
            <person name="Tao W."/>
            <person name="Teichmann S."/>
            <person name="Tobari Y.N."/>
            <person name="Tomimura Y."/>
            <person name="Tsolas J.M."/>
            <person name="Valente V.L."/>
            <person name="Venter E."/>
            <person name="Venter J.C."/>
            <person name="Vicario S."/>
            <person name="Vieira F.G."/>
            <person name="Vilella A.J."/>
            <person name="Villasante A."/>
            <person name="Walenz B."/>
            <person name="Wang J."/>
            <person name="Wasserman M."/>
            <person name="Watts T."/>
            <person name="Wilson D."/>
            <person name="Wilson R.K."/>
            <person name="Wing R.A."/>
            <person name="Wolfner M.F."/>
            <person name="Wong A."/>
            <person name="Wong G.K."/>
            <person name="Wu C.I."/>
            <person name="Wu G."/>
            <person name="Yamamoto D."/>
            <person name="Yang H.P."/>
            <person name="Yang S.P."/>
            <person name="Yorke J.A."/>
            <person name="Yoshida K."/>
            <person name="Zdobnov E."/>
            <person name="Zhang P."/>
            <person name="Zhang Y."/>
            <person name="Zimin A.V."/>
            <person name="Baldwin J."/>
            <person name="Abdouelleil A."/>
            <person name="Abdulkadir J."/>
            <person name="Abebe A."/>
            <person name="Abera B."/>
            <person name="Abreu J."/>
            <person name="Acer S.C."/>
            <person name="Aftuck L."/>
            <person name="Alexander A."/>
            <person name="An P."/>
            <person name="Anderson E."/>
            <person name="Anderson S."/>
            <person name="Arachi H."/>
            <person name="Azer M."/>
            <person name="Bachantsang P."/>
            <person name="Barry A."/>
            <person name="Bayul T."/>
            <person name="Berlin A."/>
            <person name="Bessette D."/>
            <person name="Bloom T."/>
            <person name="Blye J."/>
            <person name="Boguslavskiy L."/>
            <person name="Bonnet C."/>
            <person name="Boukhgalter B."/>
            <person name="Bourzgui I."/>
            <person name="Brown A."/>
            <person name="Cahill P."/>
            <person name="Channer S."/>
            <person name="Cheshatsang Y."/>
            <person name="Chuda L."/>
            <person name="Citroen M."/>
            <person name="Collymore A."/>
            <person name="Cooke P."/>
            <person name="Costello M."/>
            <person name="D'Aco K."/>
            <person name="Daza R."/>
            <person name="De Haan G."/>
            <person name="DeGray S."/>
            <person name="DeMaso C."/>
            <person name="Dhargay N."/>
            <person name="Dooley K."/>
            <person name="Dooley E."/>
            <person name="Doricent M."/>
            <person name="Dorje P."/>
            <person name="Dorjee K."/>
            <person name="Dupes A."/>
            <person name="Elong R."/>
            <person name="Falk J."/>
            <person name="Farina A."/>
            <person name="Faro S."/>
            <person name="Ferguson D."/>
            <person name="Fisher S."/>
            <person name="Foley C.D."/>
            <person name="Franke A."/>
            <person name="Friedrich D."/>
            <person name="Gadbois L."/>
            <person name="Gearin G."/>
            <person name="Gearin C.R."/>
            <person name="Giannoukos G."/>
            <person name="Goode T."/>
            <person name="Graham J."/>
            <person name="Grandbois E."/>
            <person name="Grewal S."/>
            <person name="Gyaltsen K."/>
            <person name="Hafez N."/>
            <person name="Hagos B."/>
            <person name="Hall J."/>
            <person name="Henson C."/>
            <person name="Hollinger A."/>
            <person name="Honan T."/>
            <person name="Huard M.D."/>
            <person name="Hughes L."/>
            <person name="Hurhula B."/>
            <person name="Husby M.E."/>
            <person name="Kamat A."/>
            <person name="Kanga B."/>
            <person name="Kashin S."/>
            <person name="Khazanovich D."/>
            <person name="Kisner P."/>
            <person name="Lance K."/>
            <person name="Lara M."/>
            <person name="Lee W."/>
            <person name="Lennon N."/>
            <person name="Letendre F."/>
            <person name="LeVine R."/>
            <person name="Lipovsky A."/>
            <person name="Liu X."/>
            <person name="Liu J."/>
            <person name="Liu S."/>
            <person name="Lokyitsang T."/>
            <person name="Lokyitsang Y."/>
            <person name="Lubonja R."/>
            <person name="Lui A."/>
            <person name="MacDonald P."/>
            <person name="Magnisalis V."/>
            <person name="Maru K."/>
            <person name="Matthews C."/>
            <person name="McCusker W."/>
            <person name="McDonough S."/>
            <person name="Mehta T."/>
            <person name="Meldrim J."/>
            <person name="Meneus L."/>
            <person name="Mihai O."/>
            <person name="Mihalev A."/>
            <person name="Mihova T."/>
            <person name="Mittelman R."/>
            <person name="Mlenga V."/>
            <person name="Montmayeur A."/>
            <person name="Mulrain L."/>
            <person name="Navidi A."/>
            <person name="Naylor J."/>
            <person name="Negash T."/>
            <person name="Nguyen T."/>
            <person name="Nguyen N."/>
            <person name="Nicol R."/>
            <person name="Norbu C."/>
            <person name="Norbu N."/>
            <person name="Novod N."/>
            <person name="O'Neill B."/>
            <person name="Osman S."/>
            <person name="Markiewicz E."/>
            <person name="Oyono O.L."/>
            <person name="Patti C."/>
            <person name="Phunkhang P."/>
            <person name="Pierre F."/>
            <person name="Priest M."/>
            <person name="Raghuraman S."/>
            <person name="Rege F."/>
            <person name="Reyes R."/>
            <person name="Rise C."/>
            <person name="Rogov P."/>
            <person name="Ross K."/>
            <person name="Ryan E."/>
            <person name="Settipalli S."/>
            <person name="Shea T."/>
            <person name="Sherpa N."/>
            <person name="Shi L."/>
            <person name="Shih D."/>
            <person name="Sparrow T."/>
            <person name="Spaulding J."/>
            <person name="Stalker J."/>
            <person name="Stange-Thomann N."/>
            <person name="Stavropoulos S."/>
            <person name="Stone C."/>
            <person name="Strader C."/>
            <person name="Tesfaye S."/>
            <person name="Thomson T."/>
            <person name="Thoulutsang Y."/>
            <person name="Thoulutsang D."/>
            <person name="Topham K."/>
            <person name="Topping I."/>
            <person name="Tsamla T."/>
            <person name="Vassiliev H."/>
            <person name="Vo A."/>
            <person name="Wangchuk T."/>
            <person name="Wangdi T."/>
            <person name="Weiand M."/>
            <person name="Wilkinson J."/>
            <person name="Wilson A."/>
            <person name="Yadav S."/>
            <person name="Young G."/>
            <person name="Yu Q."/>
            <person name="Zembek L."/>
            <person name="Zhong D."/>
            <person name="Zimmer A."/>
            <person name="Zwirko Z."/>
            <person name="Jaffe D.B."/>
            <person name="Alvarez P."/>
            <person name="Brockman W."/>
            <person name="Butler J."/>
            <person name="Chin C."/>
            <person name="Gnerre S."/>
            <person name="Grabherr M."/>
            <person name="Kleber M."/>
            <person name="Mauceli E."/>
            <person name="MacCallum I."/>
        </authorList>
    </citation>
    <scope>NUCLEOTIDE SEQUENCE [LARGE SCALE GENOMIC DNA]</scope>
    <source>
        <strain evidence="2">MSH-3 / Tucson 14011-0111.49</strain>
    </source>
</reference>
<evidence type="ECO:0000313" key="1">
    <source>
        <dbReference type="EMBL" id="EDW34598.1"/>
    </source>
</evidence>
<dbReference type="InterPro" id="IPR010512">
    <property type="entry name" value="DUF1091"/>
</dbReference>
<dbReference type="Pfam" id="PF06477">
    <property type="entry name" value="DUF1091"/>
    <property type="match status" value="1"/>
</dbReference>